<feature type="domain" description="Elongation factor G-binding protein C-terminal treble-clef zinc-finger" evidence="1">
    <location>
        <begin position="8"/>
        <end position="160"/>
    </location>
</feature>
<protein>
    <recommendedName>
        <fullName evidence="1">Elongation factor G-binding protein C-terminal treble-clef zinc-finger domain-containing protein</fullName>
    </recommendedName>
</protein>
<dbReference type="EMBL" id="QGDD01000008">
    <property type="protein sequence ID" value="PWN01816.1"/>
    <property type="molecule type" value="Genomic_DNA"/>
</dbReference>
<evidence type="ECO:0000313" key="2">
    <source>
        <dbReference type="EMBL" id="PWN01816.1"/>
    </source>
</evidence>
<dbReference type="Proteomes" id="UP000245507">
    <property type="component" value="Unassembled WGS sequence"/>
</dbReference>
<evidence type="ECO:0000313" key="3">
    <source>
        <dbReference type="Proteomes" id="UP000245507"/>
    </source>
</evidence>
<sequence>MHQLTEREIRSSFVNCSRGEAERANLPDGLETLPWESLDFLGWVDPKSPQLAYVVVARDDGVLGIRLRRNASGSGRARMCSLCCTVHPANGVSLMVANRAGRAGRDGNTVGVDVCSDLRCSGYARGWAPTPVVSLLEETTTPEQRVDRLLVNLETFLRRVQR</sequence>
<proteinExistence type="predicted"/>
<dbReference type="RefSeq" id="WP_109696107.1">
    <property type="nucleotide sequence ID" value="NZ_QGDD01000008.1"/>
</dbReference>
<dbReference type="AlphaFoldDB" id="A0A316TQ23"/>
<reference evidence="2 3" key="1">
    <citation type="submission" date="2018-05" db="EMBL/GenBank/DDBJ databases">
        <title>Nocardioides silvaticus genome.</title>
        <authorList>
            <person name="Li C."/>
            <person name="Wang G."/>
        </authorList>
    </citation>
    <scope>NUCLEOTIDE SEQUENCE [LARGE SCALE GENOMIC DNA]</scope>
    <source>
        <strain evidence="2 3">CCTCC AB 2018079</strain>
    </source>
</reference>
<dbReference type="OrthoDB" id="4171838at2"/>
<name>A0A316TQ23_9ACTN</name>
<comment type="caution">
    <text evidence="2">The sequence shown here is derived from an EMBL/GenBank/DDBJ whole genome shotgun (WGS) entry which is preliminary data.</text>
</comment>
<organism evidence="2 3">
    <name type="scientific">Nocardioides silvaticus</name>
    <dbReference type="NCBI Taxonomy" id="2201891"/>
    <lineage>
        <taxon>Bacteria</taxon>
        <taxon>Bacillati</taxon>
        <taxon>Actinomycetota</taxon>
        <taxon>Actinomycetes</taxon>
        <taxon>Propionibacteriales</taxon>
        <taxon>Nocardioidaceae</taxon>
        <taxon>Nocardioides</taxon>
    </lineage>
</organism>
<accession>A0A316TQ23</accession>
<dbReference type="InterPro" id="IPR032330">
    <property type="entry name" value="EF-G-binding_C"/>
</dbReference>
<evidence type="ECO:0000259" key="1">
    <source>
        <dbReference type="Pfam" id="PF16571"/>
    </source>
</evidence>
<gene>
    <name evidence="2" type="ORF">DJ010_17475</name>
</gene>
<dbReference type="Pfam" id="PF16571">
    <property type="entry name" value="FBP_C"/>
    <property type="match status" value="1"/>
</dbReference>
<keyword evidence="3" id="KW-1185">Reference proteome</keyword>